<dbReference type="GO" id="GO:0005789">
    <property type="term" value="C:endoplasmic reticulum membrane"/>
    <property type="evidence" value="ECO:0007669"/>
    <property type="project" value="UniProtKB-SubCell"/>
</dbReference>
<feature type="transmembrane region" description="Helical" evidence="8">
    <location>
        <begin position="267"/>
        <end position="288"/>
    </location>
</feature>
<dbReference type="GO" id="GO:0008374">
    <property type="term" value="F:O-acyltransferase activity"/>
    <property type="evidence" value="ECO:0007669"/>
    <property type="project" value="InterPro"/>
</dbReference>
<organism evidence="9 10">
    <name type="scientific">Pyrocoelia pectoralis</name>
    <dbReference type="NCBI Taxonomy" id="417401"/>
    <lineage>
        <taxon>Eukaryota</taxon>
        <taxon>Metazoa</taxon>
        <taxon>Ecdysozoa</taxon>
        <taxon>Arthropoda</taxon>
        <taxon>Hexapoda</taxon>
        <taxon>Insecta</taxon>
        <taxon>Pterygota</taxon>
        <taxon>Neoptera</taxon>
        <taxon>Endopterygota</taxon>
        <taxon>Coleoptera</taxon>
        <taxon>Polyphaga</taxon>
        <taxon>Elateriformia</taxon>
        <taxon>Elateroidea</taxon>
        <taxon>Lampyridae</taxon>
        <taxon>Lampyrinae</taxon>
        <taxon>Pyrocoelia</taxon>
    </lineage>
</organism>
<proteinExistence type="inferred from homology"/>
<dbReference type="PANTHER" id="PTHR10408:SF8">
    <property type="entry name" value="O-ACYLTRANSFERASE"/>
    <property type="match status" value="1"/>
</dbReference>
<comment type="caution">
    <text evidence="9">The sequence shown here is derived from an EMBL/GenBank/DDBJ whole genome shotgun (WGS) entry which is preliminary data.</text>
</comment>
<evidence type="ECO:0000256" key="4">
    <source>
        <dbReference type="ARBA" id="ARBA00023315"/>
    </source>
</evidence>
<protein>
    <recommendedName>
        <fullName evidence="5">O-acyltransferase</fullName>
    </recommendedName>
</protein>
<reference evidence="9 10" key="1">
    <citation type="journal article" date="2024" name="Insects">
        <title>An Improved Chromosome-Level Genome Assembly of the Firefly Pyrocoelia pectoralis.</title>
        <authorList>
            <person name="Fu X."/>
            <person name="Meyer-Rochow V.B."/>
            <person name="Ballantyne L."/>
            <person name="Zhu X."/>
        </authorList>
    </citation>
    <scope>NUCLEOTIDE SEQUENCE [LARGE SCALE GENOMIC DNA]</scope>
    <source>
        <strain evidence="9">XCY_ONT2</strain>
    </source>
</reference>
<dbReference type="GO" id="GO:0008203">
    <property type="term" value="P:cholesterol metabolic process"/>
    <property type="evidence" value="ECO:0007669"/>
    <property type="project" value="TreeGrafter"/>
</dbReference>
<feature type="transmembrane region" description="Helical" evidence="8">
    <location>
        <begin position="133"/>
        <end position="154"/>
    </location>
</feature>
<name>A0AAN7VDR3_9COLE</name>
<dbReference type="AlphaFoldDB" id="A0AAN7VDR3"/>
<feature type="region of interest" description="Disordered" evidence="7">
    <location>
        <begin position="1"/>
        <end position="22"/>
    </location>
</feature>
<keyword evidence="8" id="KW-0812">Transmembrane</keyword>
<keyword evidence="4 5" id="KW-0012">Acyltransferase</keyword>
<sequence length="445" mass="53104">MSTKDHNSMQQEARHEPSEEKDNLEKKFIHKTFQARNSLMTDLMKDKNAKTLYNVWPGFFLCTMLYSALKDYECEGRPYFGTRLLKSAFLHFDFALMIWFYMFLPTLCVYYGFLFWAQKRIRMQYKYLWDRTFLAFFLFYVTGMCCFSTRMVFVNNLGPASSMAVMIEMVRFIMKSYAYIRTNCPKFINKEKDGTDPICPTFSRFWYFLFAPTLVYRDVYPRSIGIRWSMVATGIAEIVSVVFFGSVALENTYVYHLKDYGLRSYSVLEIITLIIQYFPAGLFGYFLFHCFCHSYMNTTAELLTFSDRLFYKDWWTTNNAYEFLAKWNIFVFDWLYIYVYKDLYVYVFPERKYMIKLVMLILNATVHDLIICVSCRHFLPLFLFNYTFIVVTRNILNSNKVWLCLLGSGASFLNVLLVMEYYARINCPIHNATILENIKPRFLYC</sequence>
<evidence type="ECO:0000256" key="5">
    <source>
        <dbReference type="PIRNR" id="PIRNR000439"/>
    </source>
</evidence>
<evidence type="ECO:0000256" key="1">
    <source>
        <dbReference type="ARBA" id="ARBA00004477"/>
    </source>
</evidence>
<keyword evidence="3 5" id="KW-0256">Endoplasmic reticulum</keyword>
<evidence type="ECO:0000313" key="10">
    <source>
        <dbReference type="Proteomes" id="UP001329430"/>
    </source>
</evidence>
<feature type="transmembrane region" description="Helical" evidence="8">
    <location>
        <begin position="89"/>
        <end position="113"/>
    </location>
</feature>
<evidence type="ECO:0000256" key="6">
    <source>
        <dbReference type="PIRSR" id="PIRSR000439-1"/>
    </source>
</evidence>
<comment type="subcellular location">
    <subcellularLocation>
        <location evidence="1 5">Endoplasmic reticulum membrane</location>
        <topology evidence="1 5">Multi-pass membrane protein</topology>
    </subcellularLocation>
</comment>
<keyword evidence="5 8" id="KW-0472">Membrane</keyword>
<keyword evidence="10" id="KW-1185">Reference proteome</keyword>
<accession>A0AAN7VDR3</accession>
<evidence type="ECO:0000256" key="8">
    <source>
        <dbReference type="SAM" id="Phobius"/>
    </source>
</evidence>
<evidence type="ECO:0000256" key="3">
    <source>
        <dbReference type="ARBA" id="ARBA00022824"/>
    </source>
</evidence>
<keyword evidence="2 5" id="KW-0808">Transferase</keyword>
<dbReference type="EMBL" id="JAVRBK010000007">
    <property type="protein sequence ID" value="KAK5641509.1"/>
    <property type="molecule type" value="Genomic_DNA"/>
</dbReference>
<dbReference type="Proteomes" id="UP001329430">
    <property type="component" value="Chromosome 7"/>
</dbReference>
<dbReference type="PANTHER" id="PTHR10408">
    <property type="entry name" value="STEROL O-ACYLTRANSFERASE"/>
    <property type="match status" value="1"/>
</dbReference>
<feature type="transmembrane region" description="Helical" evidence="8">
    <location>
        <begin position="399"/>
        <end position="419"/>
    </location>
</feature>
<evidence type="ECO:0000313" key="9">
    <source>
        <dbReference type="EMBL" id="KAK5641509.1"/>
    </source>
</evidence>
<dbReference type="InterPro" id="IPR014371">
    <property type="entry name" value="Oat_ACAT_DAG_ARE"/>
</dbReference>
<feature type="transmembrane region" description="Helical" evidence="8">
    <location>
        <begin position="51"/>
        <end position="69"/>
    </location>
</feature>
<comment type="similarity">
    <text evidence="5">Belongs to the membrane-bound acyltransferase family. Sterol o-acyltransferase subfamily.</text>
</comment>
<feature type="active site" evidence="6">
    <location>
        <position position="367"/>
    </location>
</feature>
<evidence type="ECO:0000256" key="7">
    <source>
        <dbReference type="SAM" id="MobiDB-lite"/>
    </source>
</evidence>
<dbReference type="PIRSF" id="PIRSF000439">
    <property type="entry name" value="Oat_ACAT_DAG_ARE"/>
    <property type="match status" value="1"/>
</dbReference>
<feature type="transmembrane region" description="Helical" evidence="8">
    <location>
        <begin position="226"/>
        <end position="247"/>
    </location>
</feature>
<evidence type="ECO:0000256" key="2">
    <source>
        <dbReference type="ARBA" id="ARBA00022679"/>
    </source>
</evidence>
<gene>
    <name evidence="9" type="ORF">RI129_010056</name>
</gene>
<keyword evidence="8" id="KW-1133">Transmembrane helix</keyword>